<dbReference type="PANTHER" id="PTHR32319">
    <property type="entry name" value="BACTERIAL HEMOLYSIN-LIKE PROTEIN"/>
    <property type="match status" value="1"/>
</dbReference>
<dbReference type="InterPro" id="IPR002942">
    <property type="entry name" value="S4_RNA-bd"/>
</dbReference>
<dbReference type="SUPFAM" id="SSF53335">
    <property type="entry name" value="S-adenosyl-L-methionine-dependent methyltransferases"/>
    <property type="match status" value="1"/>
</dbReference>
<evidence type="ECO:0000259" key="4">
    <source>
        <dbReference type="SMART" id="SM00363"/>
    </source>
</evidence>
<dbReference type="CDD" id="cd00165">
    <property type="entry name" value="S4"/>
    <property type="match status" value="1"/>
</dbReference>
<evidence type="ECO:0000313" key="5">
    <source>
        <dbReference type="EMBL" id="RJP71141.1"/>
    </source>
</evidence>
<keyword evidence="1 3" id="KW-0694">RNA-binding</keyword>
<dbReference type="SMART" id="SM00363">
    <property type="entry name" value="S4"/>
    <property type="match status" value="1"/>
</dbReference>
<dbReference type="InterPro" id="IPR036986">
    <property type="entry name" value="S4_RNA-bd_sf"/>
</dbReference>
<evidence type="ECO:0000256" key="1">
    <source>
        <dbReference type="ARBA" id="ARBA00022884"/>
    </source>
</evidence>
<dbReference type="CDD" id="cd02440">
    <property type="entry name" value="AdoMet_MTases"/>
    <property type="match status" value="1"/>
</dbReference>
<dbReference type="Pfam" id="PF01479">
    <property type="entry name" value="S4"/>
    <property type="match status" value="1"/>
</dbReference>
<dbReference type="InterPro" id="IPR029063">
    <property type="entry name" value="SAM-dependent_MTases_sf"/>
</dbReference>
<dbReference type="EMBL" id="QZKI01000062">
    <property type="protein sequence ID" value="RJP71141.1"/>
    <property type="molecule type" value="Genomic_DNA"/>
</dbReference>
<keyword evidence="5" id="KW-0489">Methyltransferase</keyword>
<sequence length="272" mass="29680">MNDNRSEQCPKTTAEKKDRLDKLLVEMNLVTTRARARSLILAGRVKVDSQVVDKAGASIKAGSIIEIVRDSEFASRGGEKLEHALVHFRIEINGKVVLDVGASTGGFTDCLLQHGARKVYAVDVGYGQLAWRLRNDPRVVVMERINARNLEPEMFPERPELAAIDVSFISLTLILPAIVRTLADEGKILALIKPQFEAGRKHVGKGGVVRDPAIHQEVVEKVVGFARGLGLRPEGTVESPLLGPAGNKEFFVYLSKTPVDKGYEPPGGAGQW</sequence>
<dbReference type="InterPro" id="IPR002877">
    <property type="entry name" value="RNA_MeTrfase_FtsJ_dom"/>
</dbReference>
<dbReference type="PROSITE" id="PS50889">
    <property type="entry name" value="S4"/>
    <property type="match status" value="1"/>
</dbReference>
<dbReference type="GO" id="GO:0003723">
    <property type="term" value="F:RNA binding"/>
    <property type="evidence" value="ECO:0007669"/>
    <property type="project" value="UniProtKB-KW"/>
</dbReference>
<dbReference type="Pfam" id="PF01728">
    <property type="entry name" value="FtsJ"/>
    <property type="match status" value="1"/>
</dbReference>
<evidence type="ECO:0000256" key="2">
    <source>
        <dbReference type="ARBA" id="ARBA00029460"/>
    </source>
</evidence>
<keyword evidence="5" id="KW-0808">Transferase</keyword>
<dbReference type="Gene3D" id="3.40.50.150">
    <property type="entry name" value="Vaccinia Virus protein VP39"/>
    <property type="match status" value="1"/>
</dbReference>
<reference evidence="5 6" key="1">
    <citation type="journal article" date="2017" name="ISME J.">
        <title>Energy and carbon metabolisms in a deep terrestrial subsurface fluid microbial community.</title>
        <authorList>
            <person name="Momper L."/>
            <person name="Jungbluth S.P."/>
            <person name="Lee M.D."/>
            <person name="Amend J.P."/>
        </authorList>
    </citation>
    <scope>NUCLEOTIDE SEQUENCE [LARGE SCALE GENOMIC DNA]</scope>
    <source>
        <strain evidence="5">SURF_17</strain>
    </source>
</reference>
<gene>
    <name evidence="5" type="ORF">C4532_08330</name>
</gene>
<dbReference type="GO" id="GO:0008168">
    <property type="term" value="F:methyltransferase activity"/>
    <property type="evidence" value="ECO:0007669"/>
    <property type="project" value="UniProtKB-KW"/>
</dbReference>
<proteinExistence type="inferred from homology"/>
<dbReference type="SUPFAM" id="SSF55174">
    <property type="entry name" value="Alpha-L RNA-binding motif"/>
    <property type="match status" value="1"/>
</dbReference>
<dbReference type="InterPro" id="IPR047048">
    <property type="entry name" value="TlyA"/>
</dbReference>
<dbReference type="InterPro" id="IPR004538">
    <property type="entry name" value="Hemolysin_A/TlyA"/>
</dbReference>
<protein>
    <submittedName>
        <fullName evidence="5">TlyA family RNA methyltransferase</fullName>
    </submittedName>
</protein>
<comment type="caution">
    <text evidence="5">The sequence shown here is derived from an EMBL/GenBank/DDBJ whole genome shotgun (WGS) entry which is preliminary data.</text>
</comment>
<organism evidence="5 6">
    <name type="scientific">Candidatus Abyssobacteria bacterium SURF_17</name>
    <dbReference type="NCBI Taxonomy" id="2093361"/>
    <lineage>
        <taxon>Bacteria</taxon>
        <taxon>Pseudomonadati</taxon>
        <taxon>Candidatus Hydrogenedentota</taxon>
        <taxon>Candidatus Abyssobacteria</taxon>
    </lineage>
</organism>
<evidence type="ECO:0000313" key="6">
    <source>
        <dbReference type="Proteomes" id="UP000285961"/>
    </source>
</evidence>
<dbReference type="PIRSF" id="PIRSF005578">
    <property type="entry name" value="TlyA"/>
    <property type="match status" value="1"/>
</dbReference>
<accession>A0A419F051</accession>
<dbReference type="PANTHER" id="PTHR32319:SF0">
    <property type="entry name" value="BACTERIAL HEMOLYSIN-LIKE PROTEIN"/>
    <property type="match status" value="1"/>
</dbReference>
<dbReference type="Gene3D" id="3.10.290.10">
    <property type="entry name" value="RNA-binding S4 domain"/>
    <property type="match status" value="1"/>
</dbReference>
<dbReference type="GO" id="GO:0032259">
    <property type="term" value="P:methylation"/>
    <property type="evidence" value="ECO:0007669"/>
    <property type="project" value="UniProtKB-KW"/>
</dbReference>
<name>A0A419F051_9BACT</name>
<feature type="domain" description="RNA-binding S4" evidence="4">
    <location>
        <begin position="18"/>
        <end position="82"/>
    </location>
</feature>
<evidence type="ECO:0000256" key="3">
    <source>
        <dbReference type="PROSITE-ProRule" id="PRU00182"/>
    </source>
</evidence>
<dbReference type="NCBIfam" id="TIGR00478">
    <property type="entry name" value="tly"/>
    <property type="match status" value="1"/>
</dbReference>
<dbReference type="Proteomes" id="UP000285961">
    <property type="component" value="Unassembled WGS sequence"/>
</dbReference>
<comment type="similarity">
    <text evidence="2">Belongs to the TlyA family.</text>
</comment>
<dbReference type="AlphaFoldDB" id="A0A419F051"/>